<evidence type="ECO:0000313" key="2">
    <source>
        <dbReference type="Proteomes" id="UP001214666"/>
    </source>
</evidence>
<protein>
    <submittedName>
        <fullName evidence="1">Polysialyltransferase family glycosyltransferase</fullName>
    </submittedName>
</protein>
<accession>A0AAX3P1Y3</accession>
<dbReference type="InterPro" id="IPR010866">
    <property type="entry name" value="A-2_8-polyST"/>
</dbReference>
<gene>
    <name evidence="1" type="ORF">PY771_13180</name>
</gene>
<evidence type="ECO:0000313" key="1">
    <source>
        <dbReference type="EMBL" id="WEE24633.1"/>
    </source>
</evidence>
<dbReference type="Proteomes" id="UP001214666">
    <property type="component" value="Chromosome"/>
</dbReference>
<organism evidence="1 2">
    <name type="scientific">Aeromonas hydrophila</name>
    <dbReference type="NCBI Taxonomy" id="644"/>
    <lineage>
        <taxon>Bacteria</taxon>
        <taxon>Pseudomonadati</taxon>
        <taxon>Pseudomonadota</taxon>
        <taxon>Gammaproteobacteria</taxon>
        <taxon>Aeromonadales</taxon>
        <taxon>Aeromonadaceae</taxon>
        <taxon>Aeromonas</taxon>
    </lineage>
</organism>
<dbReference type="Gene3D" id="3.40.50.11110">
    <property type="entry name" value="Sialyltransferase, C-terminal GT-B Rossman nucleotide-binding domain"/>
    <property type="match status" value="1"/>
</dbReference>
<proteinExistence type="predicted"/>
<dbReference type="AlphaFoldDB" id="A0AAX3P1Y3"/>
<dbReference type="EMBL" id="CP118942">
    <property type="protein sequence ID" value="WEE24633.1"/>
    <property type="molecule type" value="Genomic_DNA"/>
</dbReference>
<dbReference type="RefSeq" id="WP_275115469.1">
    <property type="nucleotide sequence ID" value="NZ_CP118942.1"/>
</dbReference>
<sequence length="357" mass="42115">MKENIYICTTLRHLLFSLIISKKKAHEMNHVIFCIDHQNVDVKTINLKNNLDKNTFVYYVNEREMIDHFVDGNLFSFSTFISRNIHIGLKGFLFPKHFIGKEIRKINNFKINSSVYLYHNGTFLSKYFRCFNEVFLIEDGLVNYSIIEVSNPIKKIIRFLTKQKSKYVMGEEEYINKIYLMEPTRAHPRVRFKVENLKRLLGDIDEIEIQRLYSIFKFPNIRDRAVFFLTQALDIAGLCLKNEKIDIYRRILNELKMKVNDKIYIKIHPAEDMQDYLSLQKEVENIEFIDSKVPFELLHLACPNAQVYSLYSSSMSSLNMVKNGGNLIVSVDVWRRFECSEIVSEAIIELNRLCKDS</sequence>
<dbReference type="Pfam" id="PF07388">
    <property type="entry name" value="A-2_8-polyST"/>
    <property type="match status" value="1"/>
</dbReference>
<name>A0AAX3P1Y3_AERHY</name>
<reference evidence="1" key="1">
    <citation type="submission" date="2023-02" db="EMBL/GenBank/DDBJ databases">
        <title>The sequence of Aeromonas hydrophila K533.</title>
        <authorList>
            <person name="Luo X."/>
        </authorList>
    </citation>
    <scope>NUCLEOTIDE SEQUENCE</scope>
    <source>
        <strain evidence="1">K533</strain>
    </source>
</reference>